<name>A0ABT2VV33_9FLAO</name>
<dbReference type="Proteomes" id="UP001208114">
    <property type="component" value="Unassembled WGS sequence"/>
</dbReference>
<accession>A0ABT2VV33</accession>
<sequence length="297" mass="34256">MKKIWIGFAFCAGFFSFAQEAGKAGELLKNEANKTEMQKQRNQIPGNKNGNPNSGFRNPNQNRNTQNRQKPANPIYNWDQNYQYGYAEVFLRIPEQGYYTVEVGDQMISNSSGKYRFFDLIPGLIPISIYDNGYLLYRTRVNVRNNSRLVLDFFTNEGLYLLGTSPLQNNYGDVWNDLWNSPYSGNSGQWGPSNGNNQGNYGNIMNNATFSSFLNVIKNTKFDEERVSVIKQQLNTNRITSEQVKALMKVLSFDENRLEVAKFAYTRCTDQNNYFIIYPAFQFESSAKELRDYISRN</sequence>
<dbReference type="SUPFAM" id="SSF49464">
    <property type="entry name" value="Carboxypeptidase regulatory domain-like"/>
    <property type="match status" value="1"/>
</dbReference>
<protein>
    <submittedName>
        <fullName evidence="4">DUF4476 domain-containing protein</fullName>
    </submittedName>
</protein>
<dbReference type="Pfam" id="PF14771">
    <property type="entry name" value="DUF4476"/>
    <property type="match status" value="1"/>
</dbReference>
<dbReference type="EMBL" id="JAOTEN010000001">
    <property type="protein sequence ID" value="MCU7613856.1"/>
    <property type="molecule type" value="Genomic_DNA"/>
</dbReference>
<evidence type="ECO:0000256" key="1">
    <source>
        <dbReference type="SAM" id="MobiDB-lite"/>
    </source>
</evidence>
<dbReference type="InterPro" id="IPR028011">
    <property type="entry name" value="DUF4476"/>
</dbReference>
<evidence type="ECO:0000259" key="3">
    <source>
        <dbReference type="Pfam" id="PF14771"/>
    </source>
</evidence>
<organism evidence="4 5">
    <name type="scientific">Chryseobacterium gilvum</name>
    <dbReference type="NCBI Taxonomy" id="2976534"/>
    <lineage>
        <taxon>Bacteria</taxon>
        <taxon>Pseudomonadati</taxon>
        <taxon>Bacteroidota</taxon>
        <taxon>Flavobacteriia</taxon>
        <taxon>Flavobacteriales</taxon>
        <taxon>Weeksellaceae</taxon>
        <taxon>Chryseobacterium group</taxon>
        <taxon>Chryseobacterium</taxon>
    </lineage>
</organism>
<evidence type="ECO:0000256" key="2">
    <source>
        <dbReference type="SAM" id="SignalP"/>
    </source>
</evidence>
<dbReference type="RefSeq" id="WP_262989696.1">
    <property type="nucleotide sequence ID" value="NZ_JAOTEN010000001.1"/>
</dbReference>
<gene>
    <name evidence="4" type="ORF">N0B16_05335</name>
</gene>
<reference evidence="5" key="1">
    <citation type="submission" date="2023-07" db="EMBL/GenBank/DDBJ databases">
        <title>Chryseobacterium sp. GMJ5 Genome sequencing and assembly.</title>
        <authorList>
            <person name="Jung Y."/>
        </authorList>
    </citation>
    <scope>NUCLEOTIDE SEQUENCE [LARGE SCALE GENOMIC DNA]</scope>
    <source>
        <strain evidence="5">GMJ5</strain>
    </source>
</reference>
<dbReference type="InterPro" id="IPR008969">
    <property type="entry name" value="CarboxyPept-like_regulatory"/>
</dbReference>
<feature type="compositionally biased region" description="Polar residues" evidence="1">
    <location>
        <begin position="40"/>
        <end position="56"/>
    </location>
</feature>
<proteinExistence type="predicted"/>
<keyword evidence="2" id="KW-0732">Signal</keyword>
<feature type="domain" description="DUF4476" evidence="3">
    <location>
        <begin position="205"/>
        <end position="294"/>
    </location>
</feature>
<evidence type="ECO:0000313" key="4">
    <source>
        <dbReference type="EMBL" id="MCU7613856.1"/>
    </source>
</evidence>
<comment type="caution">
    <text evidence="4">The sequence shown here is derived from an EMBL/GenBank/DDBJ whole genome shotgun (WGS) entry which is preliminary data.</text>
</comment>
<feature type="chain" id="PRO_5045721085" evidence="2">
    <location>
        <begin position="21"/>
        <end position="297"/>
    </location>
</feature>
<evidence type="ECO:0000313" key="5">
    <source>
        <dbReference type="Proteomes" id="UP001208114"/>
    </source>
</evidence>
<keyword evidence="5" id="KW-1185">Reference proteome</keyword>
<feature type="compositionally biased region" description="Low complexity" evidence="1">
    <location>
        <begin position="57"/>
        <end position="69"/>
    </location>
</feature>
<feature type="signal peptide" evidence="2">
    <location>
        <begin position="1"/>
        <end position="20"/>
    </location>
</feature>
<feature type="region of interest" description="Disordered" evidence="1">
    <location>
        <begin position="34"/>
        <end position="74"/>
    </location>
</feature>